<comment type="caution">
    <text evidence="2">The sequence shown here is derived from an EMBL/GenBank/DDBJ whole genome shotgun (WGS) entry which is preliminary data.</text>
</comment>
<feature type="compositionally biased region" description="Gly residues" evidence="1">
    <location>
        <begin position="223"/>
        <end position="235"/>
    </location>
</feature>
<name>X0V0Q9_9ZZZZ</name>
<feature type="region of interest" description="Disordered" evidence="1">
    <location>
        <begin position="47"/>
        <end position="112"/>
    </location>
</feature>
<gene>
    <name evidence="2" type="ORF">S01H1_26054</name>
</gene>
<sequence length="283" mass="29611">NYRGMRGRVTGVQGDGHVSYVYVTKADDCYHSVKDVWESRMTCERNEAATRTPAANESGKITPVTTGKGGESSNKPGSGTDGGGNLTSSTPAPEGTRTISKPAKKKKKSRKGISTYMWDESTETEVAGKGALNNLFYLDKGREYGKDQDKNKIIRLELDKDEMHWHKKSPELCGPVIDAGKMVQPTGGSFAVPAYLIYDPIKKAWTWYAMSHGGGYPPNEPGEPGGGTPGGGGGGGKKKKKKKPVPSGGGGGPGGVIDNPRGNFDDDPPPGCGPGNGGIGPGG</sequence>
<feature type="compositionally biased region" description="Basic residues" evidence="1">
    <location>
        <begin position="102"/>
        <end position="111"/>
    </location>
</feature>
<dbReference type="EMBL" id="BARS01015776">
    <property type="protein sequence ID" value="GAF94245.1"/>
    <property type="molecule type" value="Genomic_DNA"/>
</dbReference>
<feature type="non-terminal residue" evidence="2">
    <location>
        <position position="1"/>
    </location>
</feature>
<accession>X0V0Q9</accession>
<proteinExistence type="predicted"/>
<feature type="region of interest" description="Disordered" evidence="1">
    <location>
        <begin position="218"/>
        <end position="283"/>
    </location>
</feature>
<organism evidence="2">
    <name type="scientific">marine sediment metagenome</name>
    <dbReference type="NCBI Taxonomy" id="412755"/>
    <lineage>
        <taxon>unclassified sequences</taxon>
        <taxon>metagenomes</taxon>
        <taxon>ecological metagenomes</taxon>
    </lineage>
</organism>
<evidence type="ECO:0000313" key="2">
    <source>
        <dbReference type="EMBL" id="GAF94245.1"/>
    </source>
</evidence>
<dbReference type="AlphaFoldDB" id="X0V0Q9"/>
<protein>
    <submittedName>
        <fullName evidence="2">Uncharacterized protein</fullName>
    </submittedName>
</protein>
<reference evidence="2" key="1">
    <citation type="journal article" date="2014" name="Front. Microbiol.">
        <title>High frequency of phylogenetically diverse reductive dehalogenase-homologous genes in deep subseafloor sedimentary metagenomes.</title>
        <authorList>
            <person name="Kawai M."/>
            <person name="Futagami T."/>
            <person name="Toyoda A."/>
            <person name="Takaki Y."/>
            <person name="Nishi S."/>
            <person name="Hori S."/>
            <person name="Arai W."/>
            <person name="Tsubouchi T."/>
            <person name="Morono Y."/>
            <person name="Uchiyama I."/>
            <person name="Ito T."/>
            <person name="Fujiyama A."/>
            <person name="Inagaki F."/>
            <person name="Takami H."/>
        </authorList>
    </citation>
    <scope>NUCLEOTIDE SEQUENCE</scope>
    <source>
        <strain evidence="2">Expedition CK06-06</strain>
    </source>
</reference>
<feature type="compositionally biased region" description="Gly residues" evidence="1">
    <location>
        <begin position="273"/>
        <end position="283"/>
    </location>
</feature>
<feature type="non-terminal residue" evidence="2">
    <location>
        <position position="283"/>
    </location>
</feature>
<evidence type="ECO:0000256" key="1">
    <source>
        <dbReference type="SAM" id="MobiDB-lite"/>
    </source>
</evidence>